<evidence type="ECO:0000256" key="2">
    <source>
        <dbReference type="SAM" id="SignalP"/>
    </source>
</evidence>
<evidence type="ECO:0000256" key="1">
    <source>
        <dbReference type="SAM" id="MobiDB-lite"/>
    </source>
</evidence>
<dbReference type="Proteomes" id="UP001382904">
    <property type="component" value="Unassembled WGS sequence"/>
</dbReference>
<protein>
    <recommendedName>
        <fullName evidence="5">ATP-binding protein</fullName>
    </recommendedName>
</protein>
<gene>
    <name evidence="3" type="ORF">WKI68_17990</name>
</gene>
<evidence type="ECO:0000313" key="4">
    <source>
        <dbReference type="Proteomes" id="UP001382904"/>
    </source>
</evidence>
<feature type="compositionally biased region" description="Polar residues" evidence="1">
    <location>
        <begin position="52"/>
        <end position="63"/>
    </location>
</feature>
<evidence type="ECO:0000313" key="3">
    <source>
        <dbReference type="EMBL" id="MEJ8642777.1"/>
    </source>
</evidence>
<accession>A0ABU8U4G3</accession>
<comment type="caution">
    <text evidence="3">The sequence shown here is derived from an EMBL/GenBank/DDBJ whole genome shotgun (WGS) entry which is preliminary data.</text>
</comment>
<keyword evidence="4" id="KW-1185">Reference proteome</keyword>
<organism evidence="3 4">
    <name type="scientific">Streptomyces caledonius</name>
    <dbReference type="NCBI Taxonomy" id="3134107"/>
    <lineage>
        <taxon>Bacteria</taxon>
        <taxon>Bacillati</taxon>
        <taxon>Actinomycetota</taxon>
        <taxon>Actinomycetes</taxon>
        <taxon>Kitasatosporales</taxon>
        <taxon>Streptomycetaceae</taxon>
        <taxon>Streptomyces</taxon>
    </lineage>
</organism>
<dbReference type="EMBL" id="JBBKAM010000002">
    <property type="protein sequence ID" value="MEJ8642777.1"/>
    <property type="molecule type" value="Genomic_DNA"/>
</dbReference>
<name>A0ABU8U4G3_9ACTN</name>
<sequence length="88" mass="7869">MKQSAAKTLGVAALGAAVAAVAAGTASAAVPAVGLTDALGSATGLLQGATSQQQVGAEGQESSDPAAALGPVTGLLGGLPTSGLGVGG</sequence>
<keyword evidence="2" id="KW-0732">Signal</keyword>
<feature type="signal peptide" evidence="2">
    <location>
        <begin position="1"/>
        <end position="28"/>
    </location>
</feature>
<feature type="region of interest" description="Disordered" evidence="1">
    <location>
        <begin position="52"/>
        <end position="72"/>
    </location>
</feature>
<evidence type="ECO:0008006" key="5">
    <source>
        <dbReference type="Google" id="ProtNLM"/>
    </source>
</evidence>
<reference evidence="3 4" key="1">
    <citation type="submission" date="2024-03" db="EMBL/GenBank/DDBJ databases">
        <title>Novel Streptomyces species of biotechnological and ecological value are a feature of Machair soil.</title>
        <authorList>
            <person name="Prole J.R."/>
            <person name="Goodfellow M."/>
            <person name="Allenby N."/>
            <person name="Ward A.C."/>
        </authorList>
    </citation>
    <scope>NUCLEOTIDE SEQUENCE [LARGE SCALE GENOMIC DNA]</scope>
    <source>
        <strain evidence="3 4">MS1.HAVA.3</strain>
    </source>
</reference>
<proteinExistence type="predicted"/>
<feature type="chain" id="PRO_5045806025" description="ATP-binding protein" evidence="2">
    <location>
        <begin position="29"/>
        <end position="88"/>
    </location>
</feature>